<dbReference type="Pfam" id="PF19952">
    <property type="entry name" value="DUF6414"/>
    <property type="match status" value="1"/>
</dbReference>
<evidence type="ECO:0000313" key="1">
    <source>
        <dbReference type="EMBL" id="RXZ54976.1"/>
    </source>
</evidence>
<dbReference type="InterPro" id="IPR045633">
    <property type="entry name" value="DUF6414"/>
</dbReference>
<dbReference type="OrthoDB" id="3196366at2"/>
<dbReference type="RefSeq" id="WP_129425894.1">
    <property type="nucleotide sequence ID" value="NZ_SDPW01000001.1"/>
</dbReference>
<gene>
    <name evidence="1" type="ORF">ET524_11155</name>
</gene>
<dbReference type="Proteomes" id="UP000293345">
    <property type="component" value="Unassembled WGS sequence"/>
</dbReference>
<protein>
    <submittedName>
        <fullName evidence="1">Uncharacterized protein</fullName>
    </submittedName>
</protein>
<sequence>MADETDSERKLCKIVYFDEGSATDFVQIVHGGGLTTTTELFESGEDKGSAAVGAEAKDGLSALLHGLLGAKASVGVDASLSASFDSGEMAKSIITNTLLTDFLACVSPSDDSSIHIFEGYDIGPVSNSMSSFMLLTPYLGMLRSGSSVSAGDFAISLDRIDDAIKKGKGYYEFLAVSKNNKKDRRLLRFNGSALKNNYKLPDLTKMDLLFYAVKVGKTRIADLDVESELEFVGSSGMPKNPDYPVSTRRLTTIRRPMMRILTCMMLFWRA</sequence>
<reference evidence="1 2" key="1">
    <citation type="submission" date="2019-01" db="EMBL/GenBank/DDBJ databases">
        <title>Senegalimassilia sp. nov. KGMB04484 isolated human feces.</title>
        <authorList>
            <person name="Han K.-I."/>
            <person name="Kim J.-S."/>
            <person name="Lee K.C."/>
            <person name="Suh M.K."/>
            <person name="Eom M.K."/>
            <person name="Lee J.H."/>
            <person name="Park S.-H."/>
            <person name="Kang S.W."/>
            <person name="Park J.-E."/>
            <person name="Oh B.S."/>
            <person name="Yu S.Y."/>
            <person name="Choi S.-H."/>
            <person name="Lee D.H."/>
            <person name="Yoon H."/>
            <person name="Kim B.-Y."/>
            <person name="Lee J.H."/>
            <person name="Lee J.-S."/>
        </authorList>
    </citation>
    <scope>NUCLEOTIDE SEQUENCE [LARGE SCALE GENOMIC DNA]</scope>
    <source>
        <strain evidence="1 2">KGMB04484</strain>
    </source>
</reference>
<accession>A0A4Q2K130</accession>
<evidence type="ECO:0000313" key="2">
    <source>
        <dbReference type="Proteomes" id="UP000293345"/>
    </source>
</evidence>
<comment type="caution">
    <text evidence="1">The sequence shown here is derived from an EMBL/GenBank/DDBJ whole genome shotgun (WGS) entry which is preliminary data.</text>
</comment>
<dbReference type="EMBL" id="SDPW01000001">
    <property type="protein sequence ID" value="RXZ54976.1"/>
    <property type="molecule type" value="Genomic_DNA"/>
</dbReference>
<proteinExistence type="predicted"/>
<organism evidence="1 2">
    <name type="scientific">Senegalimassilia faecalis</name>
    <dbReference type="NCBI Taxonomy" id="2509433"/>
    <lineage>
        <taxon>Bacteria</taxon>
        <taxon>Bacillati</taxon>
        <taxon>Actinomycetota</taxon>
        <taxon>Coriobacteriia</taxon>
        <taxon>Coriobacteriales</taxon>
        <taxon>Coriobacteriaceae</taxon>
        <taxon>Senegalimassilia</taxon>
    </lineage>
</organism>
<name>A0A4Q2K130_9ACTN</name>
<dbReference type="AlphaFoldDB" id="A0A4Q2K130"/>
<keyword evidence="2" id="KW-1185">Reference proteome</keyword>